<evidence type="ECO:0000313" key="2">
    <source>
        <dbReference type="Proteomes" id="UP001160301"/>
    </source>
</evidence>
<sequence length="216" mass="24214">MAAEIERSIRKWLTRVDEEFAATPPDTEKCRSAHSTLRRHVEQLLNEHFRPITLSERAWSDALLAQAKEDLLAVEIVAGSEKSPASVVAMLLQMVFEKLAKAALARTDKPCFIANRTNHVAASRLVSAIKNQNDYLNLRHAWKDVLPMIQALERAHPAVAKSGPHLEYPWEQGDVMGLPATHLAIVTQLADPRDPKGAKLIRFARELADRFDSIFP</sequence>
<keyword evidence="2" id="KW-1185">Reference proteome</keyword>
<dbReference type="EMBL" id="JARZHI010000003">
    <property type="protein sequence ID" value="MDI1428803.1"/>
    <property type="molecule type" value="Genomic_DNA"/>
</dbReference>
<protein>
    <submittedName>
        <fullName evidence="1">Uncharacterized protein</fullName>
    </submittedName>
</protein>
<name>A0ABT6NKK8_9BACT</name>
<evidence type="ECO:0000313" key="1">
    <source>
        <dbReference type="EMBL" id="MDI1428803.1"/>
    </source>
</evidence>
<organism evidence="1 2">
    <name type="scientific">Polyangium sorediatum</name>
    <dbReference type="NCBI Taxonomy" id="889274"/>
    <lineage>
        <taxon>Bacteria</taxon>
        <taxon>Pseudomonadati</taxon>
        <taxon>Myxococcota</taxon>
        <taxon>Polyangia</taxon>
        <taxon>Polyangiales</taxon>
        <taxon>Polyangiaceae</taxon>
        <taxon>Polyangium</taxon>
    </lineage>
</organism>
<accession>A0ABT6NKK8</accession>
<dbReference type="RefSeq" id="WP_136967284.1">
    <property type="nucleotide sequence ID" value="NZ_JARZHI010000003.1"/>
</dbReference>
<gene>
    <name evidence="1" type="ORF">QHF89_04835</name>
</gene>
<dbReference type="Proteomes" id="UP001160301">
    <property type="component" value="Unassembled WGS sequence"/>
</dbReference>
<reference evidence="1 2" key="1">
    <citation type="submission" date="2023-04" db="EMBL/GenBank/DDBJ databases">
        <title>The genome sequence of Polyangium sorediatum DSM14670.</title>
        <authorList>
            <person name="Zhang X."/>
        </authorList>
    </citation>
    <scope>NUCLEOTIDE SEQUENCE [LARGE SCALE GENOMIC DNA]</scope>
    <source>
        <strain evidence="1 2">DSM 14670</strain>
    </source>
</reference>
<proteinExistence type="predicted"/>
<comment type="caution">
    <text evidence="1">The sequence shown here is derived from an EMBL/GenBank/DDBJ whole genome shotgun (WGS) entry which is preliminary data.</text>
</comment>